<dbReference type="InterPro" id="IPR023213">
    <property type="entry name" value="CAT-like_dom_sf"/>
</dbReference>
<dbReference type="InterPro" id="IPR000542">
    <property type="entry name" value="Carn_acyl_trans"/>
</dbReference>
<dbReference type="Gene3D" id="3.30.559.70">
    <property type="entry name" value="Choline/Carnitine o-acyltransferase, domain 2"/>
    <property type="match status" value="1"/>
</dbReference>
<dbReference type="GO" id="GO:0006631">
    <property type="term" value="P:fatty acid metabolic process"/>
    <property type="evidence" value="ECO:0007669"/>
    <property type="project" value="UniProtKB-KW"/>
</dbReference>
<evidence type="ECO:0000313" key="11">
    <source>
        <dbReference type="Proteomes" id="UP001329430"/>
    </source>
</evidence>
<dbReference type="PROSITE" id="PS00439">
    <property type="entry name" value="ACYLTRANSF_C_1"/>
    <property type="match status" value="1"/>
</dbReference>
<dbReference type="GO" id="GO:0004092">
    <property type="term" value="F:carnitine O-acetyltransferase activity"/>
    <property type="evidence" value="ECO:0007669"/>
    <property type="project" value="TreeGrafter"/>
</dbReference>
<reference evidence="10 11" key="1">
    <citation type="journal article" date="2024" name="Insects">
        <title>An Improved Chromosome-Level Genome Assembly of the Firefly Pyrocoelia pectoralis.</title>
        <authorList>
            <person name="Fu X."/>
            <person name="Meyer-Rochow V.B."/>
            <person name="Ballantyne L."/>
            <person name="Zhu X."/>
        </authorList>
    </citation>
    <scope>NUCLEOTIDE SEQUENCE [LARGE SCALE GENOMIC DNA]</scope>
    <source>
        <strain evidence="10">XCY_ONT2</strain>
    </source>
</reference>
<proteinExistence type="inferred from homology"/>
<keyword evidence="7" id="KW-0012">Acyltransferase</keyword>
<dbReference type="Proteomes" id="UP001329430">
    <property type="component" value="Chromosome 3"/>
</dbReference>
<evidence type="ECO:0000256" key="3">
    <source>
        <dbReference type="ARBA" id="ARBA00022448"/>
    </source>
</evidence>
<evidence type="ECO:0000256" key="8">
    <source>
        <dbReference type="ARBA" id="ARBA00048999"/>
    </source>
</evidence>
<gene>
    <name evidence="10" type="ORF">RI129_005218</name>
</gene>
<dbReference type="InterPro" id="IPR042572">
    <property type="entry name" value="Carn_acyl_trans_N"/>
</dbReference>
<keyword evidence="11" id="KW-1185">Reference proteome</keyword>
<evidence type="ECO:0000259" key="9">
    <source>
        <dbReference type="Pfam" id="PF00755"/>
    </source>
</evidence>
<keyword evidence="5" id="KW-0276">Fatty acid metabolism</keyword>
<name>A0AAN7VMB1_9COLE</name>
<dbReference type="GO" id="GO:0005777">
    <property type="term" value="C:peroxisome"/>
    <property type="evidence" value="ECO:0007669"/>
    <property type="project" value="TreeGrafter"/>
</dbReference>
<feature type="domain" description="Choline/carnitine acyltransferase" evidence="9">
    <location>
        <begin position="14"/>
        <end position="180"/>
    </location>
</feature>
<dbReference type="Gene3D" id="1.10.275.20">
    <property type="entry name" value="Choline/Carnitine o-acyltransferase"/>
    <property type="match status" value="1"/>
</dbReference>
<keyword evidence="4" id="KW-0808">Transferase</keyword>
<dbReference type="GO" id="GO:0019254">
    <property type="term" value="P:carnitine metabolic process, CoA-linked"/>
    <property type="evidence" value="ECO:0007669"/>
    <property type="project" value="TreeGrafter"/>
</dbReference>
<comment type="catalytic activity">
    <reaction evidence="8">
        <text>4,8-dimethylnonanoyl-CoA + (R)-carnitine = O-4,8-dimethylnonanoyl-(R)-carnitine + CoA</text>
        <dbReference type="Rhea" id="RHEA:44860"/>
        <dbReference type="ChEBI" id="CHEBI:16347"/>
        <dbReference type="ChEBI" id="CHEBI:57287"/>
        <dbReference type="ChEBI" id="CHEBI:77061"/>
        <dbReference type="ChEBI" id="CHEBI:84654"/>
    </reaction>
</comment>
<accession>A0AAN7VMB1</accession>
<dbReference type="PANTHER" id="PTHR22589:SF103">
    <property type="entry name" value="CARNITINE O-ACETYL-TRANSFERASE, ISOFORM A-RELATED"/>
    <property type="match status" value="1"/>
</dbReference>
<dbReference type="InterPro" id="IPR039551">
    <property type="entry name" value="Cho/carn_acyl_trans"/>
</dbReference>
<evidence type="ECO:0000313" key="10">
    <source>
        <dbReference type="EMBL" id="KAK5646754.1"/>
    </source>
</evidence>
<dbReference type="AlphaFoldDB" id="A0AAN7VMB1"/>
<evidence type="ECO:0000256" key="7">
    <source>
        <dbReference type="ARBA" id="ARBA00023315"/>
    </source>
</evidence>
<keyword evidence="6" id="KW-0443">Lipid metabolism</keyword>
<comment type="pathway">
    <text evidence="1">Lipid metabolism; fatty acid beta-oxidation.</text>
</comment>
<dbReference type="PANTHER" id="PTHR22589">
    <property type="entry name" value="CARNITINE O-ACYLTRANSFERASE"/>
    <property type="match status" value="1"/>
</dbReference>
<evidence type="ECO:0000256" key="6">
    <source>
        <dbReference type="ARBA" id="ARBA00023098"/>
    </source>
</evidence>
<evidence type="ECO:0000256" key="5">
    <source>
        <dbReference type="ARBA" id="ARBA00022832"/>
    </source>
</evidence>
<dbReference type="InterPro" id="IPR042231">
    <property type="entry name" value="Cho/carn_acyl_trans_2"/>
</dbReference>
<comment type="caution">
    <text evidence="10">The sequence shown here is derived from an EMBL/GenBank/DDBJ whole genome shotgun (WGS) entry which is preliminary data.</text>
</comment>
<comment type="similarity">
    <text evidence="2">Belongs to the carnitine/choline acetyltransferase family.</text>
</comment>
<sequence>MANFEENTQHLPRLPVPKLKDTLHKYVRSLKPIIDSNEMLRTIRHVEKFESSDLARQLQEYIEKRAQEKLNWFDEWGIRMKYLNNRLPIALYSSPAHIFPLESFKEEVVVFKNILSYNFPLSGELPIDRTGDIERDMSQYKKMFGTCRIPHQFSDENAFHPNAEHIIVAYKNQVKHVVVYSFNKLVDNSDIESFKFKLFGKDFIKNANLSPDSYVQIALQLAADGYGVEKHLIGLKAAANELNVDIPSILSDDTFTRSTTNRVTTSQVVTSCDSVVGFGTVPTNLYSCCYNIRHCDINMSIFSFRSNFFTKSANMKNAIILSLCNMRDILTLDDE</sequence>
<evidence type="ECO:0000256" key="1">
    <source>
        <dbReference type="ARBA" id="ARBA00005005"/>
    </source>
</evidence>
<protein>
    <recommendedName>
        <fullName evidence="9">Choline/carnitine acyltransferase domain-containing protein</fullName>
    </recommendedName>
</protein>
<keyword evidence="3" id="KW-0813">Transport</keyword>
<evidence type="ECO:0000256" key="2">
    <source>
        <dbReference type="ARBA" id="ARBA00005232"/>
    </source>
</evidence>
<dbReference type="SUPFAM" id="SSF52777">
    <property type="entry name" value="CoA-dependent acyltransferases"/>
    <property type="match status" value="2"/>
</dbReference>
<organism evidence="10 11">
    <name type="scientific">Pyrocoelia pectoralis</name>
    <dbReference type="NCBI Taxonomy" id="417401"/>
    <lineage>
        <taxon>Eukaryota</taxon>
        <taxon>Metazoa</taxon>
        <taxon>Ecdysozoa</taxon>
        <taxon>Arthropoda</taxon>
        <taxon>Hexapoda</taxon>
        <taxon>Insecta</taxon>
        <taxon>Pterygota</taxon>
        <taxon>Neoptera</taxon>
        <taxon>Endopterygota</taxon>
        <taxon>Coleoptera</taxon>
        <taxon>Polyphaga</taxon>
        <taxon>Elateriformia</taxon>
        <taxon>Elateroidea</taxon>
        <taxon>Lampyridae</taxon>
        <taxon>Lampyrinae</taxon>
        <taxon>Pyrocoelia</taxon>
    </lineage>
</organism>
<dbReference type="EMBL" id="JAVRBK010000003">
    <property type="protein sequence ID" value="KAK5646754.1"/>
    <property type="molecule type" value="Genomic_DNA"/>
</dbReference>
<dbReference type="Gene3D" id="3.30.559.10">
    <property type="entry name" value="Chloramphenicol acetyltransferase-like domain"/>
    <property type="match status" value="1"/>
</dbReference>
<feature type="domain" description="Choline/carnitine acyltransferase" evidence="9">
    <location>
        <begin position="222"/>
        <end position="319"/>
    </location>
</feature>
<dbReference type="Pfam" id="PF00755">
    <property type="entry name" value="Carn_acyltransf"/>
    <property type="match status" value="2"/>
</dbReference>
<evidence type="ECO:0000256" key="4">
    <source>
        <dbReference type="ARBA" id="ARBA00022679"/>
    </source>
</evidence>